<feature type="transmembrane region" description="Helical" evidence="8">
    <location>
        <begin position="279"/>
        <end position="301"/>
    </location>
</feature>
<evidence type="ECO:0000256" key="9">
    <source>
        <dbReference type="PIRNR" id="PIRNR002869"/>
    </source>
</evidence>
<dbReference type="HAMAP" id="MF_02078">
    <property type="entry name" value="MurJ_MviN"/>
    <property type="match status" value="1"/>
</dbReference>
<feature type="transmembrane region" description="Helical" evidence="8">
    <location>
        <begin position="97"/>
        <end position="118"/>
    </location>
</feature>
<evidence type="ECO:0000256" key="7">
    <source>
        <dbReference type="ARBA" id="ARBA00023136"/>
    </source>
</evidence>
<dbReference type="PANTHER" id="PTHR47019:SF1">
    <property type="entry name" value="LIPID II FLIPPASE MURJ"/>
    <property type="match status" value="1"/>
</dbReference>
<name>A0A0G1PMP0_9BACT</name>
<dbReference type="PIRSF" id="PIRSF002869">
    <property type="entry name" value="MviN"/>
    <property type="match status" value="1"/>
</dbReference>
<evidence type="ECO:0000256" key="5">
    <source>
        <dbReference type="ARBA" id="ARBA00022984"/>
    </source>
</evidence>
<evidence type="ECO:0000256" key="2">
    <source>
        <dbReference type="ARBA" id="ARBA00022475"/>
    </source>
</evidence>
<feature type="transmembrane region" description="Helical" evidence="8">
    <location>
        <begin position="447"/>
        <end position="468"/>
    </location>
</feature>
<keyword evidence="5 8" id="KW-0573">Peptidoglycan synthesis</keyword>
<reference evidence="10 11" key="1">
    <citation type="journal article" date="2015" name="Nature">
        <title>rRNA introns, odd ribosomes, and small enigmatic genomes across a large radiation of phyla.</title>
        <authorList>
            <person name="Brown C.T."/>
            <person name="Hug L.A."/>
            <person name="Thomas B.C."/>
            <person name="Sharon I."/>
            <person name="Castelle C.J."/>
            <person name="Singh A."/>
            <person name="Wilkins M.J."/>
            <person name="Williams K.H."/>
            <person name="Banfield J.F."/>
        </authorList>
    </citation>
    <scope>NUCLEOTIDE SEQUENCE [LARGE SCALE GENOMIC DNA]</scope>
</reference>
<evidence type="ECO:0000313" key="11">
    <source>
        <dbReference type="Proteomes" id="UP000034705"/>
    </source>
</evidence>
<keyword evidence="7 8" id="KW-0472">Membrane</keyword>
<feature type="transmembrane region" description="Helical" evidence="8">
    <location>
        <begin position="413"/>
        <end position="435"/>
    </location>
</feature>
<dbReference type="Pfam" id="PF03023">
    <property type="entry name" value="MurJ"/>
    <property type="match status" value="1"/>
</dbReference>
<dbReference type="GO" id="GO:0071555">
    <property type="term" value="P:cell wall organization"/>
    <property type="evidence" value="ECO:0007669"/>
    <property type="project" value="UniProtKB-UniRule"/>
</dbReference>
<feature type="transmembrane region" description="Helical" evidence="8">
    <location>
        <begin position="138"/>
        <end position="158"/>
    </location>
</feature>
<comment type="subcellular location">
    <subcellularLocation>
        <location evidence="1 8">Cell membrane</location>
        <topology evidence="1 8">Multi-pass membrane protein</topology>
    </subcellularLocation>
</comment>
<feature type="transmembrane region" description="Helical" evidence="8">
    <location>
        <begin position="12"/>
        <end position="29"/>
    </location>
</feature>
<evidence type="ECO:0000256" key="3">
    <source>
        <dbReference type="ARBA" id="ARBA00022692"/>
    </source>
</evidence>
<dbReference type="NCBIfam" id="TIGR01695">
    <property type="entry name" value="murJ_mviN"/>
    <property type="match status" value="1"/>
</dbReference>
<keyword evidence="4 8" id="KW-0133">Cell shape</keyword>
<dbReference type="GO" id="GO:0009252">
    <property type="term" value="P:peptidoglycan biosynthetic process"/>
    <property type="evidence" value="ECO:0007669"/>
    <property type="project" value="UniProtKB-UniRule"/>
</dbReference>
<dbReference type="EMBL" id="LCMG01000004">
    <property type="protein sequence ID" value="KKU34069.1"/>
    <property type="molecule type" value="Genomic_DNA"/>
</dbReference>
<keyword evidence="2 8" id="KW-1003">Cell membrane</keyword>
<evidence type="ECO:0000256" key="6">
    <source>
        <dbReference type="ARBA" id="ARBA00022989"/>
    </source>
</evidence>
<dbReference type="GO" id="GO:0008360">
    <property type="term" value="P:regulation of cell shape"/>
    <property type="evidence" value="ECO:0007669"/>
    <property type="project" value="UniProtKB-UniRule"/>
</dbReference>
<feature type="transmembrane region" description="Helical" evidence="8">
    <location>
        <begin position="389"/>
        <end position="407"/>
    </location>
</feature>
<feature type="transmembrane region" description="Helical" evidence="8">
    <location>
        <begin position="354"/>
        <end position="377"/>
    </location>
</feature>
<feature type="transmembrane region" description="Helical" evidence="8">
    <location>
        <begin position="480"/>
        <end position="506"/>
    </location>
</feature>
<gene>
    <name evidence="8" type="primary">murJ</name>
    <name evidence="10" type="ORF">UX45_C0004G0020</name>
</gene>
<dbReference type="GO" id="GO:0015648">
    <property type="term" value="F:lipid-linked peptidoglycan transporter activity"/>
    <property type="evidence" value="ECO:0007669"/>
    <property type="project" value="UniProtKB-UniRule"/>
</dbReference>
<comment type="pathway">
    <text evidence="8">Cell wall biogenesis; peptidoglycan biosynthesis.</text>
</comment>
<comment type="caution">
    <text evidence="10">The sequence shown here is derived from an EMBL/GenBank/DDBJ whole genome shotgun (WGS) entry which is preliminary data.</text>
</comment>
<comment type="similarity">
    <text evidence="8 9">Belongs to the MurJ/MviN family.</text>
</comment>
<dbReference type="Proteomes" id="UP000034705">
    <property type="component" value="Unassembled WGS sequence"/>
</dbReference>
<organism evidence="10 11">
    <name type="scientific">Candidatus Uhrbacteria bacterium GW2011_GWF2_46_218</name>
    <dbReference type="NCBI Taxonomy" id="1619001"/>
    <lineage>
        <taxon>Bacteria</taxon>
        <taxon>Candidatus Uhriibacteriota</taxon>
    </lineage>
</organism>
<dbReference type="GO" id="GO:0005886">
    <property type="term" value="C:plasma membrane"/>
    <property type="evidence" value="ECO:0007669"/>
    <property type="project" value="UniProtKB-SubCell"/>
</dbReference>
<dbReference type="GO" id="GO:0034204">
    <property type="term" value="P:lipid translocation"/>
    <property type="evidence" value="ECO:0007669"/>
    <property type="project" value="TreeGrafter"/>
</dbReference>
<keyword evidence="6 8" id="KW-1133">Transmembrane helix</keyword>
<feature type="transmembrane region" description="Helical" evidence="8">
    <location>
        <begin position="193"/>
        <end position="215"/>
    </location>
</feature>
<dbReference type="InterPro" id="IPR004268">
    <property type="entry name" value="MurJ"/>
</dbReference>
<protein>
    <recommendedName>
        <fullName evidence="8">Probable lipid II flippase MurJ</fullName>
    </recommendedName>
</protein>
<evidence type="ECO:0000256" key="1">
    <source>
        <dbReference type="ARBA" id="ARBA00004651"/>
    </source>
</evidence>
<dbReference type="AlphaFoldDB" id="A0A0G1PMP0"/>
<feature type="transmembrane region" description="Helical" evidence="8">
    <location>
        <begin position="251"/>
        <end position="273"/>
    </location>
</feature>
<keyword evidence="3 8" id="KW-0812">Transmembrane</keyword>
<keyword evidence="8 9" id="KW-0813">Transport</keyword>
<feature type="transmembrane region" description="Helical" evidence="8">
    <location>
        <begin position="59"/>
        <end position="77"/>
    </location>
</feature>
<dbReference type="InterPro" id="IPR051050">
    <property type="entry name" value="Lipid_II_flippase_MurJ/MviN"/>
</dbReference>
<evidence type="ECO:0000256" key="8">
    <source>
        <dbReference type="HAMAP-Rule" id="MF_02078"/>
    </source>
</evidence>
<dbReference type="PANTHER" id="PTHR47019">
    <property type="entry name" value="LIPID II FLIPPASE MURJ"/>
    <property type="match status" value="1"/>
</dbReference>
<evidence type="ECO:0000256" key="4">
    <source>
        <dbReference type="ARBA" id="ARBA00022960"/>
    </source>
</evidence>
<dbReference type="UniPathway" id="UPA00219"/>
<feature type="transmembrane region" description="Helical" evidence="8">
    <location>
        <begin position="165"/>
        <end position="187"/>
    </location>
</feature>
<dbReference type="PRINTS" id="PR01806">
    <property type="entry name" value="VIRFACTRMVIN"/>
</dbReference>
<evidence type="ECO:0000313" key="10">
    <source>
        <dbReference type="EMBL" id="KKU34069.1"/>
    </source>
</evidence>
<feature type="transmembrane region" description="Helical" evidence="8">
    <location>
        <begin position="313"/>
        <end position="334"/>
    </location>
</feature>
<comment type="function">
    <text evidence="8 9">Involved in peptidoglycan biosynthesis. Transports lipid-linked peptidoglycan precursors from the inner to the outer leaflet of the cytoplasmic membrane.</text>
</comment>
<dbReference type="CDD" id="cd13123">
    <property type="entry name" value="MATE_MurJ_like"/>
    <property type="match status" value="1"/>
</dbReference>
<proteinExistence type="inferred from homology"/>
<keyword evidence="8 9" id="KW-0961">Cell wall biogenesis/degradation</keyword>
<accession>A0A0G1PMP0</accession>
<sequence>MFKFFHLESKTIISAAVMVGLFSFVSRLVGFARDRILAGAFGAGDTLDAYYAAFKIPDFMFSLLVVGSLSASFIPLFSKYYHHPFDRKKAWIFSNNFLHLVVVSVGGVSLLLAVFAPFFSSLIAPGFSLAKQELVMVFFRIMLLAQVLLACSMVFGSALQSLKRFALYAIAPIFYNLGIIAGALWFVDWWGDIGLAWGVVFGALLHLGVQVVGVYGSGYRYQWTFHPRDHDTKEVIRLTGPRMLGIAVQQIMFVFFTMIASGLAVGSVSIFQFAYNIEYFPVGIIGISYAIAAFPTFTELLEGKRVEAFVETFVNVVRQLLFLLVPMTILFLVLRAQMVRLVVGAGAFDWEATILTADTLAFFSLTFIPQSLVYVLARAFFGLHDTVTPMMAGIVSVVVGLVSAFWLTSIFGVIGLGIAFSIASIIQLALLWVPLRQRLGTLGESKMISALFKTTVAGLVCALVTQLLKPVAVQLFSLDTFLGVFFQGCFAGGIGLSSYLLVSFLLRSEELQAIIMGMRKKFLRAYKPSESVPLDGGFST</sequence>